<name>A0A0D0A045_9AGAM</name>
<gene>
    <name evidence="2" type="ORF">CY34DRAFT_19856</name>
</gene>
<evidence type="ECO:0000313" key="3">
    <source>
        <dbReference type="Proteomes" id="UP000054485"/>
    </source>
</evidence>
<dbReference type="Proteomes" id="UP000054485">
    <property type="component" value="Unassembled WGS sequence"/>
</dbReference>
<dbReference type="OrthoDB" id="2691712at2759"/>
<dbReference type="HOGENOM" id="CLU_121093_0_0_1"/>
<sequence>MNLGENSRSLPATPSSPSPFTASVRNVSSLWPVRRSHTPPHIVDVPLAQAKERNATAGAPKKDEDIVPDEYLDPPSPNPDSQQPAAAVQTSTREHGGDRSCFCF</sequence>
<keyword evidence="3" id="KW-1185">Reference proteome</keyword>
<evidence type="ECO:0000313" key="2">
    <source>
        <dbReference type="EMBL" id="KIK31504.1"/>
    </source>
</evidence>
<dbReference type="InParanoid" id="A0A0D0A045"/>
<evidence type="ECO:0000256" key="1">
    <source>
        <dbReference type="SAM" id="MobiDB-lite"/>
    </source>
</evidence>
<reference evidence="3" key="2">
    <citation type="submission" date="2015-01" db="EMBL/GenBank/DDBJ databases">
        <title>Evolutionary Origins and Diversification of the Mycorrhizal Mutualists.</title>
        <authorList>
            <consortium name="DOE Joint Genome Institute"/>
            <consortium name="Mycorrhizal Genomics Consortium"/>
            <person name="Kohler A."/>
            <person name="Kuo A."/>
            <person name="Nagy L.G."/>
            <person name="Floudas D."/>
            <person name="Copeland A."/>
            <person name="Barry K.W."/>
            <person name="Cichocki N."/>
            <person name="Veneault-Fourrey C."/>
            <person name="LaButti K."/>
            <person name="Lindquist E.A."/>
            <person name="Lipzen A."/>
            <person name="Lundell T."/>
            <person name="Morin E."/>
            <person name="Murat C."/>
            <person name="Riley R."/>
            <person name="Ohm R."/>
            <person name="Sun H."/>
            <person name="Tunlid A."/>
            <person name="Henrissat B."/>
            <person name="Grigoriev I.V."/>
            <person name="Hibbett D.S."/>
            <person name="Martin F."/>
        </authorList>
    </citation>
    <scope>NUCLEOTIDE SEQUENCE [LARGE SCALE GENOMIC DNA]</scope>
    <source>
        <strain evidence="3">UH-Slu-Lm8-n1</strain>
    </source>
</reference>
<feature type="compositionally biased region" description="Basic and acidic residues" evidence="1">
    <location>
        <begin position="50"/>
        <end position="65"/>
    </location>
</feature>
<dbReference type="STRING" id="930992.A0A0D0A045"/>
<dbReference type="AlphaFoldDB" id="A0A0D0A045"/>
<feature type="compositionally biased region" description="Low complexity" evidence="1">
    <location>
        <begin position="7"/>
        <end position="23"/>
    </location>
</feature>
<protein>
    <submittedName>
        <fullName evidence="2">Uncharacterized protein</fullName>
    </submittedName>
</protein>
<dbReference type="EMBL" id="KN836930">
    <property type="protein sequence ID" value="KIK31504.1"/>
    <property type="molecule type" value="Genomic_DNA"/>
</dbReference>
<accession>A0A0D0A045</accession>
<organism evidence="2 3">
    <name type="scientific">Suillus luteus UH-Slu-Lm8-n1</name>
    <dbReference type="NCBI Taxonomy" id="930992"/>
    <lineage>
        <taxon>Eukaryota</taxon>
        <taxon>Fungi</taxon>
        <taxon>Dikarya</taxon>
        <taxon>Basidiomycota</taxon>
        <taxon>Agaricomycotina</taxon>
        <taxon>Agaricomycetes</taxon>
        <taxon>Agaricomycetidae</taxon>
        <taxon>Boletales</taxon>
        <taxon>Suillineae</taxon>
        <taxon>Suillaceae</taxon>
        <taxon>Suillus</taxon>
    </lineage>
</organism>
<reference evidence="2 3" key="1">
    <citation type="submission" date="2014-04" db="EMBL/GenBank/DDBJ databases">
        <authorList>
            <consortium name="DOE Joint Genome Institute"/>
            <person name="Kuo A."/>
            <person name="Ruytinx J."/>
            <person name="Rineau F."/>
            <person name="Colpaert J."/>
            <person name="Kohler A."/>
            <person name="Nagy L.G."/>
            <person name="Floudas D."/>
            <person name="Copeland A."/>
            <person name="Barry K.W."/>
            <person name="Cichocki N."/>
            <person name="Veneault-Fourrey C."/>
            <person name="LaButti K."/>
            <person name="Lindquist E.A."/>
            <person name="Lipzen A."/>
            <person name="Lundell T."/>
            <person name="Morin E."/>
            <person name="Murat C."/>
            <person name="Sun H."/>
            <person name="Tunlid A."/>
            <person name="Henrissat B."/>
            <person name="Grigoriev I.V."/>
            <person name="Hibbett D.S."/>
            <person name="Martin F."/>
            <person name="Nordberg H.P."/>
            <person name="Cantor M.N."/>
            <person name="Hua S.X."/>
        </authorList>
    </citation>
    <scope>NUCLEOTIDE SEQUENCE [LARGE SCALE GENOMIC DNA]</scope>
    <source>
        <strain evidence="2 3">UH-Slu-Lm8-n1</strain>
    </source>
</reference>
<proteinExistence type="predicted"/>
<feature type="region of interest" description="Disordered" evidence="1">
    <location>
        <begin position="1"/>
        <end position="104"/>
    </location>
</feature>